<keyword evidence="3" id="KW-0378">Hydrolase</keyword>
<feature type="transmembrane region" description="Helical" evidence="1">
    <location>
        <begin position="21"/>
        <end position="41"/>
    </location>
</feature>
<dbReference type="InterPro" id="IPR003675">
    <property type="entry name" value="Rce1/LyrA-like_dom"/>
</dbReference>
<dbReference type="GO" id="GO:0006508">
    <property type="term" value="P:proteolysis"/>
    <property type="evidence" value="ECO:0007669"/>
    <property type="project" value="UniProtKB-KW"/>
</dbReference>
<dbReference type="GO" id="GO:0080120">
    <property type="term" value="P:CAAX-box protein maturation"/>
    <property type="evidence" value="ECO:0007669"/>
    <property type="project" value="UniProtKB-ARBA"/>
</dbReference>
<keyword evidence="1" id="KW-1133">Transmembrane helix</keyword>
<keyword evidence="3" id="KW-0645">Protease</keyword>
<feature type="transmembrane region" description="Helical" evidence="1">
    <location>
        <begin position="173"/>
        <end position="190"/>
    </location>
</feature>
<dbReference type="OrthoDB" id="8453431at2"/>
<dbReference type="RefSeq" id="WP_147115096.1">
    <property type="nucleotide sequence ID" value="NZ_BJVJ01000103.1"/>
</dbReference>
<feature type="transmembrane region" description="Helical" evidence="1">
    <location>
        <begin position="225"/>
        <end position="242"/>
    </location>
</feature>
<proteinExistence type="predicted"/>
<dbReference type="Pfam" id="PF02517">
    <property type="entry name" value="Rce1-like"/>
    <property type="match status" value="1"/>
</dbReference>
<keyword evidence="1" id="KW-0812">Transmembrane</keyword>
<dbReference type="Proteomes" id="UP000321685">
    <property type="component" value="Unassembled WGS sequence"/>
</dbReference>
<dbReference type="EMBL" id="BJVJ01000103">
    <property type="protein sequence ID" value="GEL26655.1"/>
    <property type="molecule type" value="Genomic_DNA"/>
</dbReference>
<feature type="domain" description="CAAX prenyl protease 2/Lysostaphin resistance protein A-like" evidence="2">
    <location>
        <begin position="137"/>
        <end position="226"/>
    </location>
</feature>
<feature type="transmembrane region" description="Helical" evidence="1">
    <location>
        <begin position="196"/>
        <end position="218"/>
    </location>
</feature>
<evidence type="ECO:0000313" key="3">
    <source>
        <dbReference type="EMBL" id="GEL26655.1"/>
    </source>
</evidence>
<feature type="transmembrane region" description="Helical" evidence="1">
    <location>
        <begin position="134"/>
        <end position="152"/>
    </location>
</feature>
<keyword evidence="4" id="KW-1185">Reference proteome</keyword>
<accession>A0A511DPC8</accession>
<keyword evidence="1" id="KW-0472">Membrane</keyword>
<reference evidence="3 4" key="1">
    <citation type="submission" date="2019-07" db="EMBL/GenBank/DDBJ databases">
        <title>Whole genome shotgun sequence of Pseudonocardia sulfidoxydans NBRC 16205.</title>
        <authorList>
            <person name="Hosoyama A."/>
            <person name="Uohara A."/>
            <person name="Ohji S."/>
            <person name="Ichikawa N."/>
        </authorList>
    </citation>
    <scope>NUCLEOTIDE SEQUENCE [LARGE SCALE GENOMIC DNA]</scope>
    <source>
        <strain evidence="3 4">NBRC 16205</strain>
    </source>
</reference>
<dbReference type="PANTHER" id="PTHR43592">
    <property type="entry name" value="CAAX AMINO TERMINAL PROTEASE"/>
    <property type="match status" value="1"/>
</dbReference>
<dbReference type="GO" id="GO:0004175">
    <property type="term" value="F:endopeptidase activity"/>
    <property type="evidence" value="ECO:0007669"/>
    <property type="project" value="UniProtKB-ARBA"/>
</dbReference>
<gene>
    <name evidence="3" type="ORF">PSU4_56090</name>
</gene>
<evidence type="ECO:0000313" key="4">
    <source>
        <dbReference type="Proteomes" id="UP000321685"/>
    </source>
</evidence>
<feature type="transmembrane region" description="Helical" evidence="1">
    <location>
        <begin position="92"/>
        <end position="114"/>
    </location>
</feature>
<organism evidence="3 4">
    <name type="scientific">Pseudonocardia sulfidoxydans NBRC 16205</name>
    <dbReference type="NCBI Taxonomy" id="1223511"/>
    <lineage>
        <taxon>Bacteria</taxon>
        <taxon>Bacillati</taxon>
        <taxon>Actinomycetota</taxon>
        <taxon>Actinomycetes</taxon>
        <taxon>Pseudonocardiales</taxon>
        <taxon>Pseudonocardiaceae</taxon>
        <taxon>Pseudonocardia</taxon>
    </lineage>
</organism>
<evidence type="ECO:0000259" key="2">
    <source>
        <dbReference type="Pfam" id="PF02517"/>
    </source>
</evidence>
<sequence>MGAPPVGTPEPRQPHRWGFPAYLLVEGVFLGVSALLGWLLVRGSAPGVWTVAVLLGLPTLCAATVAIVITIVRGNGPAIDLGLRFSWRDVGLGVAFGVGGLVLSIPAALIYMAIIGPENASSAVGDVFENLTAGPAQAFLVFALVALVAPFCEEVVYRGLLWGAMEKHGANRWVAFALTTIIFALAHFEFTRTPLLLIVAIPIGLARALTGNLTASIVAHQINNLLPAVALALSLTGALPGAV</sequence>
<comment type="caution">
    <text evidence="3">The sequence shown here is derived from an EMBL/GenBank/DDBJ whole genome shotgun (WGS) entry which is preliminary data.</text>
</comment>
<dbReference type="PANTHER" id="PTHR43592:SF15">
    <property type="entry name" value="CAAX AMINO TERMINAL PROTEASE FAMILY PROTEIN"/>
    <property type="match status" value="1"/>
</dbReference>
<dbReference type="AlphaFoldDB" id="A0A511DPC8"/>
<protein>
    <submittedName>
        <fullName evidence="3">CAAX protease family protein</fullName>
    </submittedName>
</protein>
<feature type="transmembrane region" description="Helical" evidence="1">
    <location>
        <begin position="47"/>
        <end position="72"/>
    </location>
</feature>
<name>A0A511DPC8_9PSEU</name>
<evidence type="ECO:0000256" key="1">
    <source>
        <dbReference type="SAM" id="Phobius"/>
    </source>
</evidence>